<reference evidence="3 4" key="1">
    <citation type="journal article" date="2024" name="IMA Fungus">
        <title>IMA Genome - F19 : A genome assembly and annotation guide to empower mycologists, including annotated draft genome sequences of Ceratocystis pirilliformis, Diaporthe australafricana, Fusarium ophioides, Paecilomyces lecythidis, and Sporothrix stenoceras.</title>
        <authorList>
            <person name="Aylward J."/>
            <person name="Wilson A.M."/>
            <person name="Visagie C.M."/>
            <person name="Spraker J."/>
            <person name="Barnes I."/>
            <person name="Buitendag C."/>
            <person name="Ceriani C."/>
            <person name="Del Mar Angel L."/>
            <person name="du Plessis D."/>
            <person name="Fuchs T."/>
            <person name="Gasser K."/>
            <person name="Kramer D."/>
            <person name="Li W."/>
            <person name="Munsamy K."/>
            <person name="Piso A."/>
            <person name="Price J.L."/>
            <person name="Sonnekus B."/>
            <person name="Thomas C."/>
            <person name="van der Nest A."/>
            <person name="van Dijk A."/>
            <person name="van Heerden A."/>
            <person name="van Vuuren N."/>
            <person name="Yilmaz N."/>
            <person name="Duong T.A."/>
            <person name="van der Merwe N.A."/>
            <person name="Wingfield M.J."/>
            <person name="Wingfield B.D."/>
        </authorList>
    </citation>
    <scope>NUCLEOTIDE SEQUENCE [LARGE SCALE GENOMIC DNA]</scope>
    <source>
        <strain evidence="3 4">CMW 5346</strain>
    </source>
</reference>
<accession>A0ABR3YJW1</accession>
<keyword evidence="2" id="KW-0472">Membrane</keyword>
<evidence type="ECO:0000313" key="3">
    <source>
        <dbReference type="EMBL" id="KAL1888594.1"/>
    </source>
</evidence>
<feature type="compositionally biased region" description="Low complexity" evidence="1">
    <location>
        <begin position="53"/>
        <end position="62"/>
    </location>
</feature>
<feature type="compositionally biased region" description="Polar residues" evidence="1">
    <location>
        <begin position="20"/>
        <end position="45"/>
    </location>
</feature>
<evidence type="ECO:0000313" key="4">
    <source>
        <dbReference type="Proteomes" id="UP001583186"/>
    </source>
</evidence>
<sequence>MVQTRSTSGVDVPATPSGRPRSSGNAAPSTRKATGSVRSRKSSAGPNGRSARRPSSSSSSVSSSFASASWVYIPDTLTLIWLAISLPLVIWDTGYVLGRPWTMPGGSLHWPIWSPYALYGEVDHMYGFKQWNAQNGFTAAQGTLNLIETALYFVYLYIWQTHGQALVSGGRKGLVGRAAAWAVILILSSSIMTLSKTVLYWLNEYYSGFDNIAQNDIYSLIFLWIIPNGAWLVLPTWMIYKIGGETIDALASTADHVKEE</sequence>
<keyword evidence="2" id="KW-1133">Transmembrane helix</keyword>
<evidence type="ECO:0000256" key="1">
    <source>
        <dbReference type="SAM" id="MobiDB-lite"/>
    </source>
</evidence>
<dbReference type="EMBL" id="JAWCUI010000089">
    <property type="protein sequence ID" value="KAL1888594.1"/>
    <property type="molecule type" value="Genomic_DNA"/>
</dbReference>
<keyword evidence="2" id="KW-0812">Transmembrane</keyword>
<evidence type="ECO:0008006" key="5">
    <source>
        <dbReference type="Google" id="ProtNLM"/>
    </source>
</evidence>
<proteinExistence type="predicted"/>
<dbReference type="PANTHER" id="PTHR37919">
    <property type="entry name" value="PROTEIN CBG05606"/>
    <property type="match status" value="1"/>
</dbReference>
<keyword evidence="4" id="KW-1185">Reference proteome</keyword>
<feature type="region of interest" description="Disordered" evidence="1">
    <location>
        <begin position="1"/>
        <end position="62"/>
    </location>
</feature>
<gene>
    <name evidence="3" type="ORF">Sste5346_009463</name>
</gene>
<feature type="transmembrane region" description="Helical" evidence="2">
    <location>
        <begin position="178"/>
        <end position="202"/>
    </location>
</feature>
<feature type="transmembrane region" description="Helical" evidence="2">
    <location>
        <begin position="79"/>
        <end position="98"/>
    </location>
</feature>
<organism evidence="3 4">
    <name type="scientific">Sporothrix stenoceras</name>
    <dbReference type="NCBI Taxonomy" id="5173"/>
    <lineage>
        <taxon>Eukaryota</taxon>
        <taxon>Fungi</taxon>
        <taxon>Dikarya</taxon>
        <taxon>Ascomycota</taxon>
        <taxon>Pezizomycotina</taxon>
        <taxon>Sordariomycetes</taxon>
        <taxon>Sordariomycetidae</taxon>
        <taxon>Ophiostomatales</taxon>
        <taxon>Ophiostomataceae</taxon>
        <taxon>Sporothrix</taxon>
    </lineage>
</organism>
<feature type="transmembrane region" description="Helical" evidence="2">
    <location>
        <begin position="217"/>
        <end position="240"/>
    </location>
</feature>
<evidence type="ECO:0000256" key="2">
    <source>
        <dbReference type="SAM" id="Phobius"/>
    </source>
</evidence>
<dbReference type="Proteomes" id="UP001583186">
    <property type="component" value="Unassembled WGS sequence"/>
</dbReference>
<protein>
    <recommendedName>
        <fullName evidence="5">Cholestenol delta-isomerase</fullName>
    </recommendedName>
</protein>
<comment type="caution">
    <text evidence="3">The sequence shown here is derived from an EMBL/GenBank/DDBJ whole genome shotgun (WGS) entry which is preliminary data.</text>
</comment>
<name>A0ABR3YJW1_9PEZI</name>
<dbReference type="PANTHER" id="PTHR37919:SF2">
    <property type="entry name" value="EXPERA DOMAIN-CONTAINING PROTEIN"/>
    <property type="match status" value="1"/>
</dbReference>